<dbReference type="SUPFAM" id="SSF52402">
    <property type="entry name" value="Adenine nucleotide alpha hydrolases-like"/>
    <property type="match status" value="1"/>
</dbReference>
<keyword evidence="5 9" id="KW-0067">ATP-binding</keyword>
<dbReference type="InterPro" id="IPR017932">
    <property type="entry name" value="GATase_2_dom"/>
</dbReference>
<dbReference type="InterPro" id="IPR014729">
    <property type="entry name" value="Rossmann-like_a/b/a_fold"/>
</dbReference>
<dbReference type="Gene3D" id="3.40.50.620">
    <property type="entry name" value="HUPs"/>
    <property type="match status" value="1"/>
</dbReference>
<dbReference type="PANTHER" id="PTHR43284">
    <property type="entry name" value="ASPARAGINE SYNTHETASE (GLUTAMINE-HYDROLYZING)"/>
    <property type="match status" value="1"/>
</dbReference>
<keyword evidence="11" id="KW-0436">Ligase</keyword>
<protein>
    <recommendedName>
        <fullName evidence="3">asparagine synthase (glutamine-hydrolyzing)</fullName>
        <ecNumber evidence="3">6.3.5.4</ecNumber>
    </recommendedName>
</protein>
<evidence type="ECO:0000256" key="2">
    <source>
        <dbReference type="ARBA" id="ARBA00005752"/>
    </source>
</evidence>
<dbReference type="InterPro" id="IPR006426">
    <property type="entry name" value="Asn_synth_AEB"/>
</dbReference>
<evidence type="ECO:0000256" key="9">
    <source>
        <dbReference type="PIRSR" id="PIRSR001589-2"/>
    </source>
</evidence>
<evidence type="ECO:0000256" key="3">
    <source>
        <dbReference type="ARBA" id="ARBA00012737"/>
    </source>
</evidence>
<feature type="domain" description="Glutamine amidotransferase type-2" evidence="10">
    <location>
        <begin position="61"/>
        <end position="274"/>
    </location>
</feature>
<evidence type="ECO:0000313" key="12">
    <source>
        <dbReference type="Proteomes" id="UP000432089"/>
    </source>
</evidence>
<dbReference type="GO" id="GO:0005524">
    <property type="term" value="F:ATP binding"/>
    <property type="evidence" value="ECO:0007669"/>
    <property type="project" value="UniProtKB-KW"/>
</dbReference>
<accession>A0A7V7PK81</accession>
<dbReference type="Proteomes" id="UP000432089">
    <property type="component" value="Unassembled WGS sequence"/>
</dbReference>
<evidence type="ECO:0000256" key="1">
    <source>
        <dbReference type="ARBA" id="ARBA00005187"/>
    </source>
</evidence>
<dbReference type="InterPro" id="IPR051786">
    <property type="entry name" value="ASN_synthetase/amidase"/>
</dbReference>
<feature type="active site" description="For GATase activity" evidence="8">
    <location>
        <position position="61"/>
    </location>
</feature>
<dbReference type="SUPFAM" id="SSF56235">
    <property type="entry name" value="N-terminal nucleophile aminohydrolases (Ntn hydrolases)"/>
    <property type="match status" value="1"/>
</dbReference>
<keyword evidence="6 8" id="KW-0315">Glutamine amidotransferase</keyword>
<dbReference type="InterPro" id="IPR001962">
    <property type="entry name" value="Asn_synthase"/>
</dbReference>
<evidence type="ECO:0000256" key="4">
    <source>
        <dbReference type="ARBA" id="ARBA00022741"/>
    </source>
</evidence>
<dbReference type="PROSITE" id="PS51278">
    <property type="entry name" value="GATASE_TYPE_2"/>
    <property type="match status" value="1"/>
</dbReference>
<dbReference type="CDD" id="cd00712">
    <property type="entry name" value="AsnB"/>
    <property type="match status" value="1"/>
</dbReference>
<dbReference type="EC" id="6.3.5.4" evidence="3"/>
<dbReference type="InterPro" id="IPR033738">
    <property type="entry name" value="AsnB_N"/>
</dbReference>
<evidence type="ECO:0000259" key="10">
    <source>
        <dbReference type="PROSITE" id="PS51278"/>
    </source>
</evidence>
<dbReference type="GO" id="GO:0006529">
    <property type="term" value="P:asparagine biosynthetic process"/>
    <property type="evidence" value="ECO:0007669"/>
    <property type="project" value="UniProtKB-KW"/>
</dbReference>
<sequence>MMRAPCRMLSSPCWRPICRPYREGSQLRPRISPGRRRRKNSCACSTSAQLPQVIRRKDAMCGISGIAWLDASRPAGIEEVRRMNAAIRHRGPDGGGIFSCGPVVLGHRRLSILDLSDEGQQPMVFEEDGLALTFNGEIYNYIELREELRGRGVRFRSQSDTEVLLAAYRHWGADCVQRFNGMWAFAIHDRRRNVLFASRDRFGIKPFYFTVDAGRFAFASEIKALLAAFPELRRPDHGRLRHFLPTGLLDDDAGTVFADVRQLEPAQNLRLDLATGSLTTERYWDVQPEAFRDRWAGTDPVEVLRELLGQSVDLHMRSDVPVGICLSGGVDSSALLSLMAARSPTAVHAYSGLYEGKDYDESSYARAARARAGATGAEITQEPSGDLLDTLARITWHQDMPSAGPGLYTQFNVMRRASTDVKVVLDGQGADELFAGYLYYYGLRVDDLAGDGSIRQSLAAHRLAASVVRHFGPRGLGTTEGPAALRAAKALRTAALGLEARFRPHAAGAAAPPFFADMPAGDATCGLDSPYLDRLSRRLHEDLASRSIPALLHYEDRNSMAFSIEARVPFLDVRLVEFALGLDPAFKIRDSWTKWVLRRAAEPLLPPQIAWRRSKFGYPTPAARWMRRGADRDRLADLLFSQCFRERGLATPASLDFYWRQHQAGTVDRSWLLWRYATVELWFRHFIDAFEPMPANAARGPDDLVTTFVG</sequence>
<organism evidence="11 12">
    <name type="scientific">Plantimonas leprariae</name>
    <dbReference type="NCBI Taxonomy" id="2615207"/>
    <lineage>
        <taxon>Bacteria</taxon>
        <taxon>Pseudomonadati</taxon>
        <taxon>Pseudomonadota</taxon>
        <taxon>Alphaproteobacteria</taxon>
        <taxon>Hyphomicrobiales</taxon>
        <taxon>Aurantimonadaceae</taxon>
        <taxon>Plantimonas</taxon>
    </lineage>
</organism>
<evidence type="ECO:0000256" key="6">
    <source>
        <dbReference type="ARBA" id="ARBA00022962"/>
    </source>
</evidence>
<dbReference type="EMBL" id="VZDO01000028">
    <property type="protein sequence ID" value="KAB0675921.1"/>
    <property type="molecule type" value="Genomic_DNA"/>
</dbReference>
<dbReference type="PANTHER" id="PTHR43284:SF1">
    <property type="entry name" value="ASPARAGINE SYNTHETASE"/>
    <property type="match status" value="1"/>
</dbReference>
<proteinExistence type="inferred from homology"/>
<dbReference type="GO" id="GO:0005829">
    <property type="term" value="C:cytosol"/>
    <property type="evidence" value="ECO:0007669"/>
    <property type="project" value="TreeGrafter"/>
</dbReference>
<comment type="catalytic activity">
    <reaction evidence="7">
        <text>L-aspartate + L-glutamine + ATP + H2O = L-asparagine + L-glutamate + AMP + diphosphate + H(+)</text>
        <dbReference type="Rhea" id="RHEA:12228"/>
        <dbReference type="ChEBI" id="CHEBI:15377"/>
        <dbReference type="ChEBI" id="CHEBI:15378"/>
        <dbReference type="ChEBI" id="CHEBI:29985"/>
        <dbReference type="ChEBI" id="CHEBI:29991"/>
        <dbReference type="ChEBI" id="CHEBI:30616"/>
        <dbReference type="ChEBI" id="CHEBI:33019"/>
        <dbReference type="ChEBI" id="CHEBI:58048"/>
        <dbReference type="ChEBI" id="CHEBI:58359"/>
        <dbReference type="ChEBI" id="CHEBI:456215"/>
        <dbReference type="EC" id="6.3.5.4"/>
    </reaction>
</comment>
<keyword evidence="12" id="KW-1185">Reference proteome</keyword>
<dbReference type="CDD" id="cd01991">
    <property type="entry name" value="Asn_synthase_B_C"/>
    <property type="match status" value="1"/>
</dbReference>
<keyword evidence="8" id="KW-0028">Amino-acid biosynthesis</keyword>
<keyword evidence="4 9" id="KW-0547">Nucleotide-binding</keyword>
<dbReference type="InterPro" id="IPR029055">
    <property type="entry name" value="Ntn_hydrolases_N"/>
</dbReference>
<feature type="binding site" evidence="9">
    <location>
        <position position="160"/>
    </location>
    <ligand>
        <name>L-glutamine</name>
        <dbReference type="ChEBI" id="CHEBI:58359"/>
    </ligand>
</feature>
<evidence type="ECO:0000313" key="11">
    <source>
        <dbReference type="EMBL" id="KAB0675921.1"/>
    </source>
</evidence>
<name>A0A7V7PK81_9HYPH</name>
<dbReference type="Pfam" id="PF00733">
    <property type="entry name" value="Asn_synthase"/>
    <property type="match status" value="1"/>
</dbReference>
<dbReference type="Pfam" id="PF13537">
    <property type="entry name" value="GATase_7"/>
    <property type="match status" value="1"/>
</dbReference>
<comment type="pathway">
    <text evidence="1">Amino-acid biosynthesis; L-asparagine biosynthesis; L-asparagine from L-aspartate (L-Gln route): step 1/1.</text>
</comment>
<comment type="similarity">
    <text evidence="2">Belongs to the asparagine synthetase family.</text>
</comment>
<dbReference type="PIRSF" id="PIRSF001589">
    <property type="entry name" value="Asn_synthetase_glu-h"/>
    <property type="match status" value="1"/>
</dbReference>
<dbReference type="NCBIfam" id="TIGR01536">
    <property type="entry name" value="asn_synth_AEB"/>
    <property type="match status" value="1"/>
</dbReference>
<reference evidence="11 12" key="1">
    <citation type="submission" date="2019-09" db="EMBL/GenBank/DDBJ databases">
        <title>YIM 132180 draft genome.</title>
        <authorList>
            <person name="Zhang K."/>
        </authorList>
    </citation>
    <scope>NUCLEOTIDE SEQUENCE [LARGE SCALE GENOMIC DNA]</scope>
    <source>
        <strain evidence="11 12">YIM 132180</strain>
    </source>
</reference>
<comment type="caution">
    <text evidence="11">The sequence shown here is derived from an EMBL/GenBank/DDBJ whole genome shotgun (WGS) entry which is preliminary data.</text>
</comment>
<dbReference type="Gene3D" id="3.60.20.10">
    <property type="entry name" value="Glutamine Phosphoribosylpyrophosphate, subunit 1, domain 1"/>
    <property type="match status" value="1"/>
</dbReference>
<evidence type="ECO:0000256" key="5">
    <source>
        <dbReference type="ARBA" id="ARBA00022840"/>
    </source>
</evidence>
<keyword evidence="8" id="KW-0061">Asparagine biosynthesis</keyword>
<gene>
    <name evidence="11" type="primary">asnB</name>
    <name evidence="11" type="ORF">F6X38_22585</name>
</gene>
<dbReference type="GO" id="GO:0004066">
    <property type="term" value="F:asparagine synthase (glutamine-hydrolyzing) activity"/>
    <property type="evidence" value="ECO:0007669"/>
    <property type="project" value="UniProtKB-EC"/>
</dbReference>
<evidence type="ECO:0000256" key="8">
    <source>
        <dbReference type="PIRSR" id="PIRSR001589-1"/>
    </source>
</evidence>
<evidence type="ECO:0000256" key="7">
    <source>
        <dbReference type="ARBA" id="ARBA00048741"/>
    </source>
</evidence>
<dbReference type="AlphaFoldDB" id="A0A7V7PK81"/>